<evidence type="ECO:0000313" key="2">
    <source>
        <dbReference type="EMBL" id="KAK2089989.1"/>
    </source>
</evidence>
<name>A0ABQ9TYV6_SAGOE</name>
<protein>
    <submittedName>
        <fullName evidence="2">Beta-secretase 2</fullName>
    </submittedName>
</protein>
<dbReference type="Proteomes" id="UP001266305">
    <property type="component" value="Unassembled WGS sequence"/>
</dbReference>
<feature type="chain" id="PRO_5046893287" evidence="1">
    <location>
        <begin position="21"/>
        <end position="172"/>
    </location>
</feature>
<sequence>MGALARALLLPLLAQWLLRAAPELAPAPFTLPLRVATATNRAAAPTSGPGTPAERRADGLALALEPALESAAGSANFLAMVDNLQGDSGRGYYLEMLIGTPPQKLFELVGGRGPYGEASTRLSIAPKQQLSPQRRAGNAEGLGWAGERGRWLLGRGGLRPPPWAHGGVCASV</sequence>
<proteinExistence type="predicted"/>
<keyword evidence="3" id="KW-1185">Reference proteome</keyword>
<evidence type="ECO:0000256" key="1">
    <source>
        <dbReference type="SAM" id="SignalP"/>
    </source>
</evidence>
<comment type="caution">
    <text evidence="2">The sequence shown here is derived from an EMBL/GenBank/DDBJ whole genome shotgun (WGS) entry which is preliminary data.</text>
</comment>
<feature type="signal peptide" evidence="1">
    <location>
        <begin position="1"/>
        <end position="20"/>
    </location>
</feature>
<accession>A0ABQ9TYV6</accession>
<reference evidence="2 3" key="1">
    <citation type="submission" date="2023-05" db="EMBL/GenBank/DDBJ databases">
        <title>B98-5 Cell Line De Novo Hybrid Assembly: An Optical Mapping Approach.</title>
        <authorList>
            <person name="Kananen K."/>
            <person name="Auerbach J.A."/>
            <person name="Kautto E."/>
            <person name="Blachly J.S."/>
        </authorList>
    </citation>
    <scope>NUCLEOTIDE SEQUENCE [LARGE SCALE GENOMIC DNA]</scope>
    <source>
        <strain evidence="2">B95-8</strain>
        <tissue evidence="2">Cell line</tissue>
    </source>
</reference>
<organism evidence="2 3">
    <name type="scientific">Saguinus oedipus</name>
    <name type="common">Cotton-top tamarin</name>
    <name type="synonym">Oedipomidas oedipus</name>
    <dbReference type="NCBI Taxonomy" id="9490"/>
    <lineage>
        <taxon>Eukaryota</taxon>
        <taxon>Metazoa</taxon>
        <taxon>Chordata</taxon>
        <taxon>Craniata</taxon>
        <taxon>Vertebrata</taxon>
        <taxon>Euteleostomi</taxon>
        <taxon>Mammalia</taxon>
        <taxon>Eutheria</taxon>
        <taxon>Euarchontoglires</taxon>
        <taxon>Primates</taxon>
        <taxon>Haplorrhini</taxon>
        <taxon>Platyrrhini</taxon>
        <taxon>Cebidae</taxon>
        <taxon>Callitrichinae</taxon>
        <taxon>Saguinus</taxon>
    </lineage>
</organism>
<gene>
    <name evidence="2" type="primary">BACE2_2</name>
    <name evidence="2" type="ORF">P7K49_032655</name>
</gene>
<evidence type="ECO:0000313" key="3">
    <source>
        <dbReference type="Proteomes" id="UP001266305"/>
    </source>
</evidence>
<keyword evidence="1" id="KW-0732">Signal</keyword>
<dbReference type="EMBL" id="JASSZA010000018">
    <property type="protein sequence ID" value="KAK2089989.1"/>
    <property type="molecule type" value="Genomic_DNA"/>
</dbReference>